<sequence length="99" mass="10838">MECGEVSKHLSERGDARGVTPARPLSDYVLSSSTAPTQHDRIKRYAIANRSPSYLPANNEPRYVLFHRTQNSQSMLSRAGPSADQGAARSLFSAFKSAL</sequence>
<evidence type="ECO:0000313" key="3">
    <source>
        <dbReference type="Proteomes" id="UP000299102"/>
    </source>
</evidence>
<feature type="region of interest" description="Disordered" evidence="1">
    <location>
        <begin position="1"/>
        <end position="24"/>
    </location>
</feature>
<keyword evidence="3" id="KW-1185">Reference proteome</keyword>
<dbReference type="EMBL" id="BGZK01001947">
    <property type="protein sequence ID" value="GBP88650.1"/>
    <property type="molecule type" value="Genomic_DNA"/>
</dbReference>
<dbReference type="Proteomes" id="UP000299102">
    <property type="component" value="Unassembled WGS sequence"/>
</dbReference>
<reference evidence="2 3" key="1">
    <citation type="journal article" date="2019" name="Commun. Biol.">
        <title>The bagworm genome reveals a unique fibroin gene that provides high tensile strength.</title>
        <authorList>
            <person name="Kono N."/>
            <person name="Nakamura H."/>
            <person name="Ohtoshi R."/>
            <person name="Tomita M."/>
            <person name="Numata K."/>
            <person name="Arakawa K."/>
        </authorList>
    </citation>
    <scope>NUCLEOTIDE SEQUENCE [LARGE SCALE GENOMIC DNA]</scope>
</reference>
<organism evidence="2 3">
    <name type="scientific">Eumeta variegata</name>
    <name type="common">Bagworm moth</name>
    <name type="synonym">Eumeta japonica</name>
    <dbReference type="NCBI Taxonomy" id="151549"/>
    <lineage>
        <taxon>Eukaryota</taxon>
        <taxon>Metazoa</taxon>
        <taxon>Ecdysozoa</taxon>
        <taxon>Arthropoda</taxon>
        <taxon>Hexapoda</taxon>
        <taxon>Insecta</taxon>
        <taxon>Pterygota</taxon>
        <taxon>Neoptera</taxon>
        <taxon>Endopterygota</taxon>
        <taxon>Lepidoptera</taxon>
        <taxon>Glossata</taxon>
        <taxon>Ditrysia</taxon>
        <taxon>Tineoidea</taxon>
        <taxon>Psychidae</taxon>
        <taxon>Oiketicinae</taxon>
        <taxon>Eumeta</taxon>
    </lineage>
</organism>
<proteinExistence type="predicted"/>
<protein>
    <submittedName>
        <fullName evidence="2">Uncharacterized protein</fullName>
    </submittedName>
</protein>
<evidence type="ECO:0000256" key="1">
    <source>
        <dbReference type="SAM" id="MobiDB-lite"/>
    </source>
</evidence>
<feature type="compositionally biased region" description="Basic and acidic residues" evidence="1">
    <location>
        <begin position="1"/>
        <end position="16"/>
    </location>
</feature>
<dbReference type="AlphaFoldDB" id="A0A4C1ZL93"/>
<accession>A0A4C1ZL93</accession>
<comment type="caution">
    <text evidence="2">The sequence shown here is derived from an EMBL/GenBank/DDBJ whole genome shotgun (WGS) entry which is preliminary data.</text>
</comment>
<name>A0A4C1ZL93_EUMVA</name>
<evidence type="ECO:0000313" key="2">
    <source>
        <dbReference type="EMBL" id="GBP88650.1"/>
    </source>
</evidence>
<gene>
    <name evidence="2" type="ORF">EVAR_103895_1</name>
</gene>